<evidence type="ECO:0000259" key="12">
    <source>
        <dbReference type="Pfam" id="PF02518"/>
    </source>
</evidence>
<evidence type="ECO:0000313" key="15">
    <source>
        <dbReference type="EMBL" id="GAA1542352.1"/>
    </source>
</evidence>
<evidence type="ECO:0000256" key="5">
    <source>
        <dbReference type="ARBA" id="ARBA00022741"/>
    </source>
</evidence>
<evidence type="ECO:0000256" key="9">
    <source>
        <dbReference type="SAM" id="Coils"/>
    </source>
</evidence>
<feature type="transmembrane region" description="Helical" evidence="11">
    <location>
        <begin position="12"/>
        <end position="32"/>
    </location>
</feature>
<dbReference type="InterPro" id="IPR050482">
    <property type="entry name" value="Sensor_HK_TwoCompSys"/>
</dbReference>
<dbReference type="Gene3D" id="3.30.565.10">
    <property type="entry name" value="Histidine kinase-like ATPase, C-terminal domain"/>
    <property type="match status" value="1"/>
</dbReference>
<feature type="transmembrane region" description="Helical" evidence="11">
    <location>
        <begin position="95"/>
        <end position="115"/>
    </location>
</feature>
<evidence type="ECO:0000256" key="10">
    <source>
        <dbReference type="SAM" id="MobiDB-lite"/>
    </source>
</evidence>
<proteinExistence type="predicted"/>
<dbReference type="Pfam" id="PF23539">
    <property type="entry name" value="DUF7134"/>
    <property type="match status" value="1"/>
</dbReference>
<dbReference type="SUPFAM" id="SSF55874">
    <property type="entry name" value="ATPase domain of HSP90 chaperone/DNA topoisomerase II/histidine kinase"/>
    <property type="match status" value="1"/>
</dbReference>
<evidence type="ECO:0000256" key="3">
    <source>
        <dbReference type="ARBA" id="ARBA00022553"/>
    </source>
</evidence>
<evidence type="ECO:0000256" key="7">
    <source>
        <dbReference type="ARBA" id="ARBA00022840"/>
    </source>
</evidence>
<evidence type="ECO:0000256" key="4">
    <source>
        <dbReference type="ARBA" id="ARBA00022679"/>
    </source>
</evidence>
<name>A0ABP4MDV3_9ACTN</name>
<dbReference type="InterPro" id="IPR036890">
    <property type="entry name" value="HATPase_C_sf"/>
</dbReference>
<keyword evidence="7" id="KW-0067">ATP-binding</keyword>
<dbReference type="PANTHER" id="PTHR24421">
    <property type="entry name" value="NITRATE/NITRITE SENSOR PROTEIN NARX-RELATED"/>
    <property type="match status" value="1"/>
</dbReference>
<accession>A0ABP4MDV3</accession>
<keyword evidence="9" id="KW-0175">Coiled coil</keyword>
<keyword evidence="3" id="KW-0597">Phosphoprotein</keyword>
<protein>
    <recommendedName>
        <fullName evidence="2">histidine kinase</fullName>
        <ecNumber evidence="2">2.7.13.3</ecNumber>
    </recommendedName>
</protein>
<gene>
    <name evidence="15" type="ORF">GCM10009827_072380</name>
</gene>
<feature type="domain" description="Histidine kinase/HSP90-like ATPase" evidence="12">
    <location>
        <begin position="279"/>
        <end position="370"/>
    </location>
</feature>
<feature type="coiled-coil region" evidence="9">
    <location>
        <begin position="139"/>
        <end position="173"/>
    </location>
</feature>
<evidence type="ECO:0000256" key="2">
    <source>
        <dbReference type="ARBA" id="ARBA00012438"/>
    </source>
</evidence>
<evidence type="ECO:0000256" key="11">
    <source>
        <dbReference type="SAM" id="Phobius"/>
    </source>
</evidence>
<keyword evidence="11" id="KW-1133">Transmembrane helix</keyword>
<keyword evidence="8" id="KW-0902">Two-component regulatory system</keyword>
<dbReference type="Gene3D" id="1.20.5.1930">
    <property type="match status" value="1"/>
</dbReference>
<reference evidence="16" key="1">
    <citation type="journal article" date="2019" name="Int. J. Syst. Evol. Microbiol.">
        <title>The Global Catalogue of Microorganisms (GCM) 10K type strain sequencing project: providing services to taxonomists for standard genome sequencing and annotation.</title>
        <authorList>
            <consortium name="The Broad Institute Genomics Platform"/>
            <consortium name="The Broad Institute Genome Sequencing Center for Infectious Disease"/>
            <person name="Wu L."/>
            <person name="Ma J."/>
        </authorList>
    </citation>
    <scope>NUCLEOTIDE SEQUENCE [LARGE SCALE GENOMIC DNA]</scope>
    <source>
        <strain evidence="16">JCM 15933</strain>
    </source>
</reference>
<keyword evidence="4" id="KW-0808">Transferase</keyword>
<evidence type="ECO:0000313" key="16">
    <source>
        <dbReference type="Proteomes" id="UP001501470"/>
    </source>
</evidence>
<keyword evidence="5" id="KW-0547">Nucleotide-binding</keyword>
<sequence>MDRLHVTRLDVVLTAVLTVAGLVQALVLPFAAPGVGELFVVGSTLPLAWRRRHPVEAAAVSSAFWLITMDGFPLLGFVTVLLQFYALGAYGAPRAAVWAVSVWACVTGVVGTLLGPEVPTAAIGSVLVVVAPVLAGRIVRRQRQQHQALLDLARELEAEKRKVQEAAVSEERARVARELHDVLGHELTLIAVQAEAASAALRLAPDRAAAPVEAIRETAHRTLREIRAALDVVAPPTDPTDATPAGLTDLARRARDAGIANSLTVTGTPWAGNTSVWLAVHRIVRECLTNAGRHAPGTPVTVDVHWAQDTVTVTAANAAGPPPRPTEGGRTGDREGRGIAGMRHRAELLGGTFTASKGDGRFEVHVTLPQSGAAA</sequence>
<feature type="transmembrane region" description="Helical" evidence="11">
    <location>
        <begin position="63"/>
        <end position="88"/>
    </location>
</feature>
<dbReference type="GO" id="GO:0016301">
    <property type="term" value="F:kinase activity"/>
    <property type="evidence" value="ECO:0007669"/>
    <property type="project" value="UniProtKB-KW"/>
</dbReference>
<dbReference type="PANTHER" id="PTHR24421:SF10">
    <property type="entry name" value="NITRATE_NITRITE SENSOR PROTEIN NARQ"/>
    <property type="match status" value="1"/>
</dbReference>
<evidence type="ECO:0000259" key="13">
    <source>
        <dbReference type="Pfam" id="PF07730"/>
    </source>
</evidence>
<keyword evidence="11" id="KW-0812">Transmembrane</keyword>
<dbReference type="EC" id="2.7.13.3" evidence="2"/>
<dbReference type="Pfam" id="PF07730">
    <property type="entry name" value="HisKA_3"/>
    <property type="match status" value="1"/>
</dbReference>
<dbReference type="InterPro" id="IPR055558">
    <property type="entry name" value="DUF7134"/>
</dbReference>
<dbReference type="CDD" id="cd16917">
    <property type="entry name" value="HATPase_UhpB-NarQ-NarX-like"/>
    <property type="match status" value="1"/>
</dbReference>
<dbReference type="EMBL" id="BAAAQD010000016">
    <property type="protein sequence ID" value="GAA1542352.1"/>
    <property type="molecule type" value="Genomic_DNA"/>
</dbReference>
<dbReference type="InterPro" id="IPR011712">
    <property type="entry name" value="Sig_transdc_His_kin_sub3_dim/P"/>
</dbReference>
<keyword evidence="6 15" id="KW-0418">Kinase</keyword>
<comment type="catalytic activity">
    <reaction evidence="1">
        <text>ATP + protein L-histidine = ADP + protein N-phospho-L-histidine.</text>
        <dbReference type="EC" id="2.7.13.3"/>
    </reaction>
</comment>
<dbReference type="Proteomes" id="UP001501470">
    <property type="component" value="Unassembled WGS sequence"/>
</dbReference>
<keyword evidence="16" id="KW-1185">Reference proteome</keyword>
<dbReference type="InterPro" id="IPR003594">
    <property type="entry name" value="HATPase_dom"/>
</dbReference>
<keyword evidence="11" id="KW-0472">Membrane</keyword>
<feature type="transmembrane region" description="Helical" evidence="11">
    <location>
        <begin position="121"/>
        <end position="139"/>
    </location>
</feature>
<comment type="caution">
    <text evidence="15">The sequence shown here is derived from an EMBL/GenBank/DDBJ whole genome shotgun (WGS) entry which is preliminary data.</text>
</comment>
<feature type="domain" description="Signal transduction histidine kinase subgroup 3 dimerisation and phosphoacceptor" evidence="13">
    <location>
        <begin position="171"/>
        <end position="237"/>
    </location>
</feature>
<evidence type="ECO:0000259" key="14">
    <source>
        <dbReference type="Pfam" id="PF23539"/>
    </source>
</evidence>
<feature type="domain" description="DUF7134" evidence="14">
    <location>
        <begin position="3"/>
        <end position="131"/>
    </location>
</feature>
<feature type="region of interest" description="Disordered" evidence="10">
    <location>
        <begin position="317"/>
        <end position="337"/>
    </location>
</feature>
<evidence type="ECO:0000256" key="1">
    <source>
        <dbReference type="ARBA" id="ARBA00000085"/>
    </source>
</evidence>
<evidence type="ECO:0000256" key="6">
    <source>
        <dbReference type="ARBA" id="ARBA00022777"/>
    </source>
</evidence>
<dbReference type="Pfam" id="PF02518">
    <property type="entry name" value="HATPase_c"/>
    <property type="match status" value="1"/>
</dbReference>
<organism evidence="15 16">
    <name type="scientific">Dactylosporangium maewongense</name>
    <dbReference type="NCBI Taxonomy" id="634393"/>
    <lineage>
        <taxon>Bacteria</taxon>
        <taxon>Bacillati</taxon>
        <taxon>Actinomycetota</taxon>
        <taxon>Actinomycetes</taxon>
        <taxon>Micromonosporales</taxon>
        <taxon>Micromonosporaceae</taxon>
        <taxon>Dactylosporangium</taxon>
    </lineage>
</organism>
<evidence type="ECO:0000256" key="8">
    <source>
        <dbReference type="ARBA" id="ARBA00023012"/>
    </source>
</evidence>